<protein>
    <submittedName>
        <fullName evidence="1">Uncharacterized protein</fullName>
    </submittedName>
</protein>
<evidence type="ECO:0000313" key="2">
    <source>
        <dbReference type="Proteomes" id="UP001151699"/>
    </source>
</evidence>
<accession>A0A9Q0MTB5</accession>
<dbReference type="Proteomes" id="UP001151699">
    <property type="component" value="Chromosome C"/>
</dbReference>
<evidence type="ECO:0000313" key="1">
    <source>
        <dbReference type="EMBL" id="KAJ6635977.1"/>
    </source>
</evidence>
<keyword evidence="2" id="KW-1185">Reference proteome</keyword>
<reference evidence="1" key="1">
    <citation type="submission" date="2022-07" db="EMBL/GenBank/DDBJ databases">
        <authorList>
            <person name="Trinca V."/>
            <person name="Uliana J.V.C."/>
            <person name="Torres T.T."/>
            <person name="Ward R.J."/>
            <person name="Monesi N."/>
        </authorList>
    </citation>
    <scope>NUCLEOTIDE SEQUENCE</scope>
    <source>
        <strain evidence="1">HSMRA1968</strain>
        <tissue evidence="1">Whole embryos</tissue>
    </source>
</reference>
<dbReference type="AlphaFoldDB" id="A0A9Q0MTB5"/>
<comment type="caution">
    <text evidence="1">The sequence shown here is derived from an EMBL/GenBank/DDBJ whole genome shotgun (WGS) entry which is preliminary data.</text>
</comment>
<gene>
    <name evidence="1" type="ORF">Bhyg_14563</name>
</gene>
<sequence length="88" mass="10316">MWEDMLLTFFSKKGEFYKPRAFDTCRRGRQAPGSRINVATFRSMNIRLRSAVVILISDILDIQIEKKTTRNIRNIFSNLDKIFESVVT</sequence>
<dbReference type="EMBL" id="WJQU01000004">
    <property type="protein sequence ID" value="KAJ6635977.1"/>
    <property type="molecule type" value="Genomic_DNA"/>
</dbReference>
<organism evidence="1 2">
    <name type="scientific">Pseudolycoriella hygida</name>
    <dbReference type="NCBI Taxonomy" id="35572"/>
    <lineage>
        <taxon>Eukaryota</taxon>
        <taxon>Metazoa</taxon>
        <taxon>Ecdysozoa</taxon>
        <taxon>Arthropoda</taxon>
        <taxon>Hexapoda</taxon>
        <taxon>Insecta</taxon>
        <taxon>Pterygota</taxon>
        <taxon>Neoptera</taxon>
        <taxon>Endopterygota</taxon>
        <taxon>Diptera</taxon>
        <taxon>Nematocera</taxon>
        <taxon>Sciaroidea</taxon>
        <taxon>Sciaridae</taxon>
        <taxon>Pseudolycoriella</taxon>
    </lineage>
</organism>
<proteinExistence type="predicted"/>
<name>A0A9Q0MTB5_9DIPT</name>